<feature type="signal peptide" evidence="1">
    <location>
        <begin position="1"/>
        <end position="31"/>
    </location>
</feature>
<evidence type="ECO:0000256" key="1">
    <source>
        <dbReference type="SAM" id="SignalP"/>
    </source>
</evidence>
<evidence type="ECO:0000313" key="2">
    <source>
        <dbReference type="EMBL" id="BAY69444.1"/>
    </source>
</evidence>
<dbReference type="AlphaFoldDB" id="A0A1Z4KKI1"/>
<organism evidence="2 3">
    <name type="scientific">Trichormus variabilis NIES-23</name>
    <dbReference type="NCBI Taxonomy" id="1973479"/>
    <lineage>
        <taxon>Bacteria</taxon>
        <taxon>Bacillati</taxon>
        <taxon>Cyanobacteriota</taxon>
        <taxon>Cyanophyceae</taxon>
        <taxon>Nostocales</taxon>
        <taxon>Nostocaceae</taxon>
        <taxon>Trichormus</taxon>
    </lineage>
</organism>
<feature type="chain" id="PRO_5011118212" evidence="1">
    <location>
        <begin position="32"/>
        <end position="243"/>
    </location>
</feature>
<name>A0A1Z4KKI1_ANAVA</name>
<gene>
    <name evidence="2" type="ORF">NIES23_22380</name>
</gene>
<dbReference type="Proteomes" id="UP000217507">
    <property type="component" value="Chromosome"/>
</dbReference>
<reference evidence="2 3" key="1">
    <citation type="submission" date="2017-06" db="EMBL/GenBank/DDBJ databases">
        <title>Genome sequencing of cyanobaciteial culture collection at National Institute for Environmental Studies (NIES).</title>
        <authorList>
            <person name="Hirose Y."/>
            <person name="Shimura Y."/>
            <person name="Fujisawa T."/>
            <person name="Nakamura Y."/>
            <person name="Kawachi M."/>
        </authorList>
    </citation>
    <scope>NUCLEOTIDE SEQUENCE [LARGE SCALE GENOMIC DNA]</scope>
    <source>
        <strain evidence="2 3">NIES-23</strain>
    </source>
</reference>
<sequence>MILNRQMKSFAIGATAAVMAGISMLSASAQAAVLSGRVSLSDLLAGNSYVLGDKLFDNFRDFVRIATGGAVAPTAAEIFVTGAINGSSYDLLFESDRWNVTAGQFIDTGFRYDVTVTDPAQAITSAGVSIKDAYTVTGTGRVVVTDTIRLLDPFVAGSENILVRSVSGRDSEQVALLPPQTKISVAKDIAIVGGTGTANLGRVTQSVIQRTPESGNLLGLFAVSGIGVAVVGKKLKLKTTILN</sequence>
<accession>A0A1Z4KKI1</accession>
<keyword evidence="1" id="KW-0732">Signal</keyword>
<evidence type="ECO:0000313" key="3">
    <source>
        <dbReference type="Proteomes" id="UP000217507"/>
    </source>
</evidence>
<dbReference type="EMBL" id="AP018216">
    <property type="protein sequence ID" value="BAY69444.1"/>
    <property type="molecule type" value="Genomic_DNA"/>
</dbReference>
<protein>
    <submittedName>
        <fullName evidence="2">Uncharacterized protein</fullName>
    </submittedName>
</protein>
<proteinExistence type="predicted"/>